<dbReference type="RefSeq" id="WP_153278319.1">
    <property type="nucleotide sequence ID" value="NZ_CP034550.1"/>
</dbReference>
<evidence type="ECO:0000256" key="1">
    <source>
        <dbReference type="SAM" id="MobiDB-lite"/>
    </source>
</evidence>
<dbReference type="Proteomes" id="UP000325787">
    <property type="component" value="Chromosome"/>
</dbReference>
<organism evidence="3 4">
    <name type="scientific">Saccharothrix syringae</name>
    <name type="common">Nocardiopsis syringae</name>
    <dbReference type="NCBI Taxonomy" id="103733"/>
    <lineage>
        <taxon>Bacteria</taxon>
        <taxon>Bacillati</taxon>
        <taxon>Actinomycetota</taxon>
        <taxon>Actinomycetes</taxon>
        <taxon>Pseudonocardiales</taxon>
        <taxon>Pseudonocardiaceae</taxon>
        <taxon>Saccharothrix</taxon>
    </lineage>
</organism>
<reference evidence="4" key="1">
    <citation type="journal article" date="2021" name="Curr. Microbiol.">
        <title>Complete genome of nocamycin-producing strain Saccharothrix syringae NRRL B-16468 reveals the biosynthetic potential for secondary metabolites.</title>
        <authorList>
            <person name="Mo X."/>
            <person name="Yang S."/>
        </authorList>
    </citation>
    <scope>NUCLEOTIDE SEQUENCE [LARGE SCALE GENOMIC DNA]</scope>
    <source>
        <strain evidence="4">ATCC 51364 / DSM 43886 / JCM 6844 / KCTC 9398 / NBRC 14523 / NRRL B-16468 / INA 2240</strain>
    </source>
</reference>
<keyword evidence="2" id="KW-0812">Transmembrane</keyword>
<keyword evidence="4" id="KW-1185">Reference proteome</keyword>
<protein>
    <submittedName>
        <fullName evidence="3">Uncharacterized protein</fullName>
    </submittedName>
</protein>
<accession>A0A5Q0H1A9</accession>
<gene>
    <name evidence="3" type="ORF">EKG83_23300</name>
</gene>
<feature type="compositionally biased region" description="Basic and acidic residues" evidence="1">
    <location>
        <begin position="1"/>
        <end position="19"/>
    </location>
</feature>
<evidence type="ECO:0000313" key="3">
    <source>
        <dbReference type="EMBL" id="QFZ19959.1"/>
    </source>
</evidence>
<sequence length="143" mass="15046">MTREGRSVRGQLARDRESDAPEGPTLNSITKPLGVALAALFTVVALSSPASAGTSRQVGVGGHDGSLTTGAVTAVSARAAAHGTQVPPDVTAQARWRPTERYFFYIECLAAGVAATVGPGAFAMDYDCQVDSNPNYYRLWLLF</sequence>
<proteinExistence type="predicted"/>
<feature type="transmembrane region" description="Helical" evidence="2">
    <location>
        <begin position="102"/>
        <end position="124"/>
    </location>
</feature>
<name>A0A5Q0H1A9_SACSY</name>
<evidence type="ECO:0000313" key="4">
    <source>
        <dbReference type="Proteomes" id="UP000325787"/>
    </source>
</evidence>
<dbReference type="AlphaFoldDB" id="A0A5Q0H1A9"/>
<evidence type="ECO:0000256" key="2">
    <source>
        <dbReference type="SAM" id="Phobius"/>
    </source>
</evidence>
<dbReference type="KEGG" id="ssyi:EKG83_23300"/>
<dbReference type="EMBL" id="CP034550">
    <property type="protein sequence ID" value="QFZ19959.1"/>
    <property type="molecule type" value="Genomic_DNA"/>
</dbReference>
<keyword evidence="2" id="KW-0472">Membrane</keyword>
<feature type="region of interest" description="Disordered" evidence="1">
    <location>
        <begin position="1"/>
        <end position="27"/>
    </location>
</feature>
<keyword evidence="2" id="KW-1133">Transmembrane helix</keyword>